<dbReference type="Pfam" id="PF00566">
    <property type="entry name" value="RabGAP-TBC"/>
    <property type="match status" value="1"/>
</dbReference>
<dbReference type="Gene3D" id="1.10.8.270">
    <property type="entry name" value="putative rabgap domain of human tbc1 domain family member 14 like domains"/>
    <property type="match status" value="1"/>
</dbReference>
<feature type="compositionally biased region" description="Low complexity" evidence="3">
    <location>
        <begin position="573"/>
        <end position="592"/>
    </location>
</feature>
<dbReference type="SUPFAM" id="SSF47923">
    <property type="entry name" value="Ypt/Rab-GAP domain of gyp1p"/>
    <property type="match status" value="2"/>
</dbReference>
<name>A0A1E3BDW6_ASPCR</name>
<protein>
    <recommendedName>
        <fullName evidence="4">Rab-GAP TBC domain-containing protein</fullName>
    </recommendedName>
</protein>
<dbReference type="PROSITE" id="PS50086">
    <property type="entry name" value="TBC_RABGAP"/>
    <property type="match status" value="1"/>
</dbReference>
<keyword evidence="1" id="KW-0343">GTPase activation</keyword>
<dbReference type="AlphaFoldDB" id="A0A1E3BDW6"/>
<sequence>MRSIDDTRKRWSALFCDNDTTFDLRTALKSEQGNICSDGLRSICWKAFLLFDDLDRTQWLPKIHETRSAYSALREHFLKYIEHPDDLQSTTDPLTDDEESPWQTLRRDEQMRADVSQDVDRCLQENLFFREPTTKSKMTDILFIYAKLNPDLGYRQGMHELLALILWVVDRDAVERNPLEEGTGSADKDDDLMVNLLDASCVEHDSFTLFCSVMQTARVYYEHGEQRSSSGTMDLIPIVNRCQYIHQELLMTADFELADHLQALEILPQIFLTRWMRLLFGREFPFEDVLVMWDHLFAEGLRPEIVDFVCVAMLLRIRWQLLAVDSSTALTLLLRYPSPHPYAPQSFVYDAIYLDQNPTTERGKFIISKYSGKPPEASRRLGARPVPNRRAQLLGDWKDMNEANAFSKSPRSSSRGLETIFQDVSEGIQRRTESWGVAKAVRGAVNEARKNMQSIQSEGYPRMRYGDSSSFSARNSASWSQEPETAELRERIDHLEERNRILAKSLSQSLNDLRSQMMNMNAEKVDPQATAAMKQTLTRVQSVQTCLEDPSASLQSTTDTEAKDPRKQKTEQSSTASGSTEQSSRSSSSTSDRPSRPGARKPGGPTSMPLRQSPRPSLANSEFSWMLGGHGNRNLSGFVSSASEPPEQARQQNQTLFGTDEEKTKRSPAEPDGLAMRSLSGPESLE</sequence>
<evidence type="ECO:0000256" key="1">
    <source>
        <dbReference type="ARBA" id="ARBA00022468"/>
    </source>
</evidence>
<dbReference type="PANTHER" id="PTHR22957:SF337">
    <property type="entry name" value="TBC1 DOMAIN FAMILY MEMBER 5"/>
    <property type="match status" value="1"/>
</dbReference>
<gene>
    <name evidence="5" type="ORF">SI65_05568</name>
</gene>
<evidence type="ECO:0000313" key="5">
    <source>
        <dbReference type="EMBL" id="ODM18951.1"/>
    </source>
</evidence>
<feature type="region of interest" description="Disordered" evidence="3">
    <location>
        <begin position="542"/>
        <end position="686"/>
    </location>
</feature>
<keyword evidence="2" id="KW-0175">Coiled coil</keyword>
<reference evidence="5 6" key="1">
    <citation type="journal article" date="2016" name="BMC Genomics">
        <title>Comparative genomic and transcriptomic analyses of the Fuzhuan brick tea-fermentation fungus Aspergillus cristatus.</title>
        <authorList>
            <person name="Ge Y."/>
            <person name="Wang Y."/>
            <person name="Liu Y."/>
            <person name="Tan Y."/>
            <person name="Ren X."/>
            <person name="Zhang X."/>
            <person name="Hyde K.D."/>
            <person name="Liu Y."/>
            <person name="Liu Z."/>
        </authorList>
    </citation>
    <scope>NUCLEOTIDE SEQUENCE [LARGE SCALE GENOMIC DNA]</scope>
    <source>
        <strain evidence="5 6">GZAAS20.1005</strain>
    </source>
</reference>
<evidence type="ECO:0000256" key="3">
    <source>
        <dbReference type="SAM" id="MobiDB-lite"/>
    </source>
</evidence>
<accession>A0A1E3BDW6</accession>
<dbReference type="Gene3D" id="1.10.472.80">
    <property type="entry name" value="Ypt/Rab-GAP domain of gyp1p, domain 3"/>
    <property type="match status" value="1"/>
</dbReference>
<feature type="compositionally biased region" description="Basic and acidic residues" evidence="3">
    <location>
        <begin position="660"/>
        <end position="669"/>
    </location>
</feature>
<dbReference type="FunFam" id="1.10.8.270:FF:000031">
    <property type="entry name" value="TBC1 domain family member 5"/>
    <property type="match status" value="1"/>
</dbReference>
<evidence type="ECO:0000313" key="6">
    <source>
        <dbReference type="Proteomes" id="UP000094569"/>
    </source>
</evidence>
<dbReference type="VEuPathDB" id="FungiDB:SI65_05568"/>
<dbReference type="STRING" id="573508.A0A1E3BDW6"/>
<feature type="compositionally biased region" description="Polar residues" evidence="3">
    <location>
        <begin position="614"/>
        <end position="623"/>
    </location>
</feature>
<feature type="compositionally biased region" description="Polar residues" evidence="3">
    <location>
        <begin position="633"/>
        <end position="657"/>
    </location>
</feature>
<dbReference type="OrthoDB" id="27140at2759"/>
<dbReference type="InterPro" id="IPR000195">
    <property type="entry name" value="Rab-GAP-TBC_dom"/>
</dbReference>
<evidence type="ECO:0000259" key="4">
    <source>
        <dbReference type="PROSITE" id="PS50086"/>
    </source>
</evidence>
<comment type="caution">
    <text evidence="5">The sequence shown here is derived from an EMBL/GenBank/DDBJ whole genome shotgun (WGS) entry which is preliminary data.</text>
</comment>
<feature type="compositionally biased region" description="Basic and acidic residues" evidence="3">
    <location>
        <begin position="560"/>
        <end position="570"/>
    </location>
</feature>
<organism evidence="5 6">
    <name type="scientific">Aspergillus cristatus</name>
    <name type="common">Chinese Fuzhuan brick tea-fermentation fungus</name>
    <name type="synonym">Eurotium cristatum</name>
    <dbReference type="NCBI Taxonomy" id="573508"/>
    <lineage>
        <taxon>Eukaryota</taxon>
        <taxon>Fungi</taxon>
        <taxon>Dikarya</taxon>
        <taxon>Ascomycota</taxon>
        <taxon>Pezizomycotina</taxon>
        <taxon>Eurotiomycetes</taxon>
        <taxon>Eurotiomycetidae</taxon>
        <taxon>Eurotiales</taxon>
        <taxon>Aspergillaceae</taxon>
        <taxon>Aspergillus</taxon>
        <taxon>Aspergillus subgen. Aspergillus</taxon>
    </lineage>
</organism>
<dbReference type="Proteomes" id="UP000094569">
    <property type="component" value="Unassembled WGS sequence"/>
</dbReference>
<keyword evidence="6" id="KW-1185">Reference proteome</keyword>
<dbReference type="GO" id="GO:0005096">
    <property type="term" value="F:GTPase activator activity"/>
    <property type="evidence" value="ECO:0007669"/>
    <property type="project" value="UniProtKB-KW"/>
</dbReference>
<feature type="coiled-coil region" evidence="2">
    <location>
        <begin position="485"/>
        <end position="523"/>
    </location>
</feature>
<evidence type="ECO:0000256" key="2">
    <source>
        <dbReference type="SAM" id="Coils"/>
    </source>
</evidence>
<dbReference type="PANTHER" id="PTHR22957">
    <property type="entry name" value="TBC1 DOMAIN FAMILY MEMBER GTPASE-ACTIVATING PROTEIN"/>
    <property type="match status" value="1"/>
</dbReference>
<proteinExistence type="predicted"/>
<dbReference type="FunFam" id="1.10.472.80:FF:000038">
    <property type="entry name" value="TBC1 domain family member 5"/>
    <property type="match status" value="1"/>
</dbReference>
<dbReference type="InterPro" id="IPR035969">
    <property type="entry name" value="Rab-GAP_TBC_sf"/>
</dbReference>
<dbReference type="EMBL" id="JXNT01000005">
    <property type="protein sequence ID" value="ODM18951.1"/>
    <property type="molecule type" value="Genomic_DNA"/>
</dbReference>
<dbReference type="SMART" id="SM00164">
    <property type="entry name" value="TBC"/>
    <property type="match status" value="1"/>
</dbReference>
<feature type="domain" description="Rab-GAP TBC" evidence="4">
    <location>
        <begin position="35"/>
        <end position="300"/>
    </location>
</feature>